<feature type="transmembrane region" description="Helical" evidence="1">
    <location>
        <begin position="252"/>
        <end position="274"/>
    </location>
</feature>
<comment type="caution">
    <text evidence="2">The sequence shown here is derived from an EMBL/GenBank/DDBJ whole genome shotgun (WGS) entry which is preliminary data.</text>
</comment>
<evidence type="ECO:0000256" key="1">
    <source>
        <dbReference type="SAM" id="Phobius"/>
    </source>
</evidence>
<feature type="transmembrane region" description="Helical" evidence="1">
    <location>
        <begin position="202"/>
        <end position="223"/>
    </location>
</feature>
<protein>
    <recommendedName>
        <fullName evidence="4">ABC transporter permease</fullName>
    </recommendedName>
</protein>
<feature type="transmembrane region" description="Helical" evidence="1">
    <location>
        <begin position="81"/>
        <end position="103"/>
    </location>
</feature>
<evidence type="ECO:0000313" key="2">
    <source>
        <dbReference type="EMBL" id="MDQ0363619.1"/>
    </source>
</evidence>
<reference evidence="2 3" key="1">
    <citation type="submission" date="2023-07" db="EMBL/GenBank/DDBJ databases">
        <title>Sequencing the genomes of 1000 actinobacteria strains.</title>
        <authorList>
            <person name="Klenk H.-P."/>
        </authorList>
    </citation>
    <scope>NUCLEOTIDE SEQUENCE [LARGE SCALE GENOMIC DNA]</scope>
    <source>
        <strain evidence="2 3">DSM 44709</strain>
    </source>
</reference>
<feature type="transmembrane region" description="Helical" evidence="1">
    <location>
        <begin position="170"/>
        <end position="195"/>
    </location>
</feature>
<name>A0AAE4AV63_9ACTN</name>
<evidence type="ECO:0000313" key="3">
    <source>
        <dbReference type="Proteomes" id="UP001240236"/>
    </source>
</evidence>
<keyword evidence="3" id="KW-1185">Reference proteome</keyword>
<dbReference type="Proteomes" id="UP001240236">
    <property type="component" value="Unassembled WGS sequence"/>
</dbReference>
<keyword evidence="1" id="KW-1133">Transmembrane helix</keyword>
<keyword evidence="1" id="KW-0472">Membrane</keyword>
<feature type="transmembrane region" description="Helical" evidence="1">
    <location>
        <begin position="124"/>
        <end position="150"/>
    </location>
</feature>
<keyword evidence="1" id="KW-0812">Transmembrane</keyword>
<organism evidence="2 3">
    <name type="scientific">Catenuloplanes indicus</name>
    <dbReference type="NCBI Taxonomy" id="137267"/>
    <lineage>
        <taxon>Bacteria</taxon>
        <taxon>Bacillati</taxon>
        <taxon>Actinomycetota</taxon>
        <taxon>Actinomycetes</taxon>
        <taxon>Micromonosporales</taxon>
        <taxon>Micromonosporaceae</taxon>
        <taxon>Catenuloplanes</taxon>
    </lineage>
</organism>
<evidence type="ECO:0008006" key="4">
    <source>
        <dbReference type="Google" id="ProtNLM"/>
    </source>
</evidence>
<accession>A0AAE4AV63</accession>
<dbReference type="EMBL" id="JAUSUZ010000001">
    <property type="protein sequence ID" value="MDQ0363619.1"/>
    <property type="molecule type" value="Genomic_DNA"/>
</dbReference>
<proteinExistence type="predicted"/>
<gene>
    <name evidence="2" type="ORF">J2S42_000288</name>
</gene>
<feature type="transmembrane region" description="Helical" evidence="1">
    <location>
        <begin position="44"/>
        <end position="61"/>
    </location>
</feature>
<dbReference type="AlphaFoldDB" id="A0AAE4AV63"/>
<dbReference type="RefSeq" id="WP_307234388.1">
    <property type="nucleotide sequence ID" value="NZ_JAUSUZ010000001.1"/>
</dbReference>
<sequence length="278" mass="28298">MTPADSPAGLIDDRLAHVRPTRRRQLRNAVAAEWVKARSVPSTWTALGTFTVIMLALSLVIPLTREVGDAAAAAQAGAQPVALALSGVFMGQVALALWGALLVTGEFSSRSITTSTLAVPQRQVLLGAKAVLLVVMTAPLALLITAAATALGLAALDSRNVPVDAGDPAVVRAVCGGAVYLTLVAVLGLAAGAVLRSTAAAVVCLTGVLFLLPVLIGLLPASIADTVSPWLPSQAGQAAIQLATPAGYLEPLSGVLVLFAYTLAALATGMYRVVKRDV</sequence>